<keyword evidence="3" id="KW-0436">Ligase</keyword>
<keyword evidence="1" id="KW-0067">ATP-binding</keyword>
<dbReference type="InterPro" id="IPR039523">
    <property type="entry name" value="RimK-rel_E_lig_ATP-grasp"/>
</dbReference>
<dbReference type="Pfam" id="PF14397">
    <property type="entry name" value="ATPgrasp_ST"/>
    <property type="match status" value="1"/>
</dbReference>
<gene>
    <name evidence="3" type="ORF">CO030_04055</name>
</gene>
<dbReference type="InterPro" id="IPR011761">
    <property type="entry name" value="ATP-grasp"/>
</dbReference>
<dbReference type="AlphaFoldDB" id="A0A2M8F900"/>
<sequence length="180" mass="19904">TKQLLNENNIPTAKIYHVINNFDQLEELQWEQIPTPFVVKPASGSAGKGIIVINKKQEGQSVWLDNNKQHLTKEDLNLHVRNILDGEFSTWGSEFSAIIEEKISPHPKLGKIAFRGTPDVRVIIFNSIPVMAMLRVPTQKSNGRANLDQGALGLGIDIATGVTTYGLSGKKERITHLNNG</sequence>
<evidence type="ECO:0000259" key="2">
    <source>
        <dbReference type="PROSITE" id="PS50975"/>
    </source>
</evidence>
<dbReference type="PANTHER" id="PTHR21621:SF0">
    <property type="entry name" value="BETA-CITRYLGLUTAMATE SYNTHASE B-RELATED"/>
    <property type="match status" value="1"/>
</dbReference>
<dbReference type="Gene3D" id="3.30.470.20">
    <property type="entry name" value="ATP-grasp fold, B domain"/>
    <property type="match status" value="1"/>
</dbReference>
<dbReference type="GO" id="GO:0009432">
    <property type="term" value="P:SOS response"/>
    <property type="evidence" value="ECO:0007669"/>
    <property type="project" value="TreeGrafter"/>
</dbReference>
<feature type="non-terminal residue" evidence="3">
    <location>
        <position position="1"/>
    </location>
</feature>
<dbReference type="Proteomes" id="UP000231456">
    <property type="component" value="Unassembled WGS sequence"/>
</dbReference>
<reference evidence="4" key="1">
    <citation type="submission" date="2017-09" db="EMBL/GenBank/DDBJ databases">
        <title>Depth-based differentiation of microbial function through sediment-hosted aquifers and enrichment of novel symbionts in the deep terrestrial subsurface.</title>
        <authorList>
            <person name="Probst A.J."/>
            <person name="Ladd B."/>
            <person name="Jarett J.K."/>
            <person name="Geller-Mcgrath D.E."/>
            <person name="Sieber C.M.K."/>
            <person name="Emerson J.B."/>
            <person name="Anantharaman K."/>
            <person name="Thomas B.C."/>
            <person name="Malmstrom R."/>
            <person name="Stieglmeier M."/>
            <person name="Klingl A."/>
            <person name="Woyke T."/>
            <person name="Ryan C.M."/>
            <person name="Banfield J.F."/>
        </authorList>
    </citation>
    <scope>NUCLEOTIDE SEQUENCE [LARGE SCALE GENOMIC DNA]</scope>
</reference>
<evidence type="ECO:0000256" key="1">
    <source>
        <dbReference type="PROSITE-ProRule" id="PRU00409"/>
    </source>
</evidence>
<protein>
    <submittedName>
        <fullName evidence="3">Alpha-L-glutamate ligase-like protein</fullName>
    </submittedName>
</protein>
<keyword evidence="1" id="KW-0547">Nucleotide-binding</keyword>
<dbReference type="PANTHER" id="PTHR21621">
    <property type="entry name" value="RIBOSOMAL PROTEIN S6 MODIFICATION PROTEIN"/>
    <property type="match status" value="1"/>
</dbReference>
<feature type="non-terminal residue" evidence="3">
    <location>
        <position position="180"/>
    </location>
</feature>
<comment type="caution">
    <text evidence="3">The sequence shown here is derived from an EMBL/GenBank/DDBJ whole genome shotgun (WGS) entry which is preliminary data.</text>
</comment>
<dbReference type="GO" id="GO:0005524">
    <property type="term" value="F:ATP binding"/>
    <property type="evidence" value="ECO:0007669"/>
    <property type="project" value="UniProtKB-UniRule"/>
</dbReference>
<accession>A0A2M8F900</accession>
<dbReference type="EMBL" id="PFRH01000125">
    <property type="protein sequence ID" value="PJC52213.1"/>
    <property type="molecule type" value="Genomic_DNA"/>
</dbReference>
<feature type="domain" description="ATP-grasp" evidence="2">
    <location>
        <begin position="2"/>
        <end position="58"/>
    </location>
</feature>
<dbReference type="SUPFAM" id="SSF56059">
    <property type="entry name" value="Glutathione synthetase ATP-binding domain-like"/>
    <property type="match status" value="1"/>
</dbReference>
<evidence type="ECO:0000313" key="3">
    <source>
        <dbReference type="EMBL" id="PJC52213.1"/>
    </source>
</evidence>
<dbReference type="GO" id="GO:0005737">
    <property type="term" value="C:cytoplasm"/>
    <property type="evidence" value="ECO:0007669"/>
    <property type="project" value="TreeGrafter"/>
</dbReference>
<organism evidence="3 4">
    <name type="scientific">Candidatus Magasanikbacteria bacterium CG_4_9_14_0_2_um_filter_42_11</name>
    <dbReference type="NCBI Taxonomy" id="1974643"/>
    <lineage>
        <taxon>Bacteria</taxon>
        <taxon>Candidatus Magasanikiibacteriota</taxon>
    </lineage>
</organism>
<dbReference type="GO" id="GO:0018169">
    <property type="term" value="F:ribosomal S6-glutamic acid ligase activity"/>
    <property type="evidence" value="ECO:0007669"/>
    <property type="project" value="TreeGrafter"/>
</dbReference>
<name>A0A2M8F900_9BACT</name>
<dbReference type="GO" id="GO:0046872">
    <property type="term" value="F:metal ion binding"/>
    <property type="evidence" value="ECO:0007669"/>
    <property type="project" value="InterPro"/>
</dbReference>
<evidence type="ECO:0000313" key="4">
    <source>
        <dbReference type="Proteomes" id="UP000231456"/>
    </source>
</evidence>
<proteinExistence type="predicted"/>
<dbReference type="PROSITE" id="PS50975">
    <property type="entry name" value="ATP_GRASP"/>
    <property type="match status" value="1"/>
</dbReference>